<dbReference type="InterPro" id="IPR051010">
    <property type="entry name" value="BCAA_transport"/>
</dbReference>
<evidence type="ECO:0000256" key="3">
    <source>
        <dbReference type="SAM" id="SignalP"/>
    </source>
</evidence>
<dbReference type="Proteomes" id="UP000646911">
    <property type="component" value="Unassembled WGS sequence"/>
</dbReference>
<evidence type="ECO:0000313" key="5">
    <source>
        <dbReference type="EMBL" id="MBC3908837.1"/>
    </source>
</evidence>
<comment type="caution">
    <text evidence="5">The sequence shown here is derived from an EMBL/GenBank/DDBJ whole genome shotgun (WGS) entry which is preliminary data.</text>
</comment>
<feature type="signal peptide" evidence="3">
    <location>
        <begin position="1"/>
        <end position="28"/>
    </location>
</feature>
<sequence length="389" mass="41325">MKTNTHIKKSLLAAAIMLCASLSINAQAQIKIGVTISSTGPAASLGIPEKNAIAMLPKEIAGKKVDYIVLDDASDTTQTVTNTRKLISEEKVDAIIGSTTTPNSLAMLGVIGEGKTPTISLASSNRIIEPMDANKAWMFKTPQTDTMMAIAIAEDMSKKGIKTMGFIGFSDALGEAFLVEVTKYAELKKIKVVATERFSRSDNSVVGQVLKLMSGNPEAIVVGASGTPAALPPKTLAERGYKGRIYHNHGVANSDFLRVCGKDCDGTYLPTGPVMVAKQLADNNPVKKAALDFSNKFEATYGAGSLAAFASYAWDAGLLLQQAIPIALKKANPGTLEFRTALRDALEATQGLATTNGVVNMSKSDHLGLDQRARVMVQIKGGKWVYQVE</sequence>
<evidence type="ECO:0000256" key="1">
    <source>
        <dbReference type="ARBA" id="ARBA00010062"/>
    </source>
</evidence>
<evidence type="ECO:0000256" key="2">
    <source>
        <dbReference type="ARBA" id="ARBA00022729"/>
    </source>
</evidence>
<comment type="similarity">
    <text evidence="1">Belongs to the leucine-binding protein family.</text>
</comment>
<accession>A0ABR6ZCA5</accession>
<keyword evidence="6" id="KW-1185">Reference proteome</keyword>
<dbReference type="SUPFAM" id="SSF53822">
    <property type="entry name" value="Periplasmic binding protein-like I"/>
    <property type="match status" value="1"/>
</dbReference>
<gene>
    <name evidence="5" type="ORF">H8L47_14860</name>
</gene>
<evidence type="ECO:0000313" key="6">
    <source>
        <dbReference type="Proteomes" id="UP000646911"/>
    </source>
</evidence>
<feature type="domain" description="Leucine-binding protein" evidence="4">
    <location>
        <begin position="29"/>
        <end position="377"/>
    </location>
</feature>
<dbReference type="Gene3D" id="3.40.50.2300">
    <property type="match status" value="2"/>
</dbReference>
<dbReference type="EMBL" id="JACOFX010000007">
    <property type="protein sequence ID" value="MBC3908837.1"/>
    <property type="molecule type" value="Genomic_DNA"/>
</dbReference>
<dbReference type="CDD" id="cd06333">
    <property type="entry name" value="PBP1_ABC_RPA1789-like"/>
    <property type="match status" value="1"/>
</dbReference>
<evidence type="ECO:0000259" key="4">
    <source>
        <dbReference type="Pfam" id="PF13458"/>
    </source>
</evidence>
<name>A0ABR6ZCA5_9BURK</name>
<dbReference type="PANTHER" id="PTHR30483:SF38">
    <property type="entry name" value="BLR7848 PROTEIN"/>
    <property type="match status" value="1"/>
</dbReference>
<protein>
    <submittedName>
        <fullName evidence="5">ABC transporter substrate-binding protein</fullName>
    </submittedName>
</protein>
<dbReference type="Pfam" id="PF13458">
    <property type="entry name" value="Peripla_BP_6"/>
    <property type="match status" value="1"/>
</dbReference>
<dbReference type="RefSeq" id="WP_186954381.1">
    <property type="nucleotide sequence ID" value="NZ_JACOFX010000007.1"/>
</dbReference>
<feature type="chain" id="PRO_5045714594" evidence="3">
    <location>
        <begin position="29"/>
        <end position="389"/>
    </location>
</feature>
<proteinExistence type="inferred from homology"/>
<reference evidence="5 6" key="1">
    <citation type="submission" date="2020-08" db="EMBL/GenBank/DDBJ databases">
        <title>Novel species isolated from subtropical streams in China.</title>
        <authorList>
            <person name="Lu H."/>
        </authorList>
    </citation>
    <scope>NUCLEOTIDE SEQUENCE [LARGE SCALE GENOMIC DNA]</scope>
    <source>
        <strain evidence="5 6">NL8W</strain>
    </source>
</reference>
<keyword evidence="2 3" id="KW-0732">Signal</keyword>
<dbReference type="InterPro" id="IPR028082">
    <property type="entry name" value="Peripla_BP_I"/>
</dbReference>
<organism evidence="5 6">
    <name type="scientific">Undibacterium umbellatum</name>
    <dbReference type="NCBI Taxonomy" id="2762300"/>
    <lineage>
        <taxon>Bacteria</taxon>
        <taxon>Pseudomonadati</taxon>
        <taxon>Pseudomonadota</taxon>
        <taxon>Betaproteobacteria</taxon>
        <taxon>Burkholderiales</taxon>
        <taxon>Oxalobacteraceae</taxon>
        <taxon>Undibacterium</taxon>
    </lineage>
</organism>
<dbReference type="PANTHER" id="PTHR30483">
    <property type="entry name" value="LEUCINE-SPECIFIC-BINDING PROTEIN"/>
    <property type="match status" value="1"/>
</dbReference>
<dbReference type="InterPro" id="IPR028081">
    <property type="entry name" value="Leu-bd"/>
</dbReference>